<organism evidence="1 2">
    <name type="scientific">Gordonia hankookensis</name>
    <dbReference type="NCBI Taxonomy" id="589403"/>
    <lineage>
        <taxon>Bacteria</taxon>
        <taxon>Bacillati</taxon>
        <taxon>Actinomycetota</taxon>
        <taxon>Actinomycetes</taxon>
        <taxon>Mycobacteriales</taxon>
        <taxon>Gordoniaceae</taxon>
        <taxon>Gordonia</taxon>
    </lineage>
</organism>
<proteinExistence type="predicted"/>
<reference evidence="1 2" key="1">
    <citation type="submission" date="2020-09" db="EMBL/GenBank/DDBJ databases">
        <title>Novel species in genus Gordonia.</title>
        <authorList>
            <person name="Zhang G."/>
        </authorList>
    </citation>
    <scope>NUCLEOTIDE SEQUENCE [LARGE SCALE GENOMIC DNA]</scope>
    <source>
        <strain evidence="1 2">ON-33</strain>
    </source>
</reference>
<accession>A0ABR7W858</accession>
<protein>
    <recommendedName>
        <fullName evidence="3">Peptidase C51 domain-containing protein</fullName>
    </recommendedName>
</protein>
<name>A0ABR7W858_9ACTN</name>
<keyword evidence="2" id="KW-1185">Reference proteome</keyword>
<gene>
    <name evidence="1" type="ORF">IDF66_05340</name>
</gene>
<evidence type="ECO:0000313" key="1">
    <source>
        <dbReference type="EMBL" id="MBD1318998.1"/>
    </source>
</evidence>
<dbReference type="RefSeq" id="WP_190265942.1">
    <property type="nucleotide sequence ID" value="NZ_BAABAD010000003.1"/>
</dbReference>
<dbReference type="Proteomes" id="UP000602395">
    <property type="component" value="Unassembled WGS sequence"/>
</dbReference>
<dbReference type="EMBL" id="JACWMS010000001">
    <property type="protein sequence ID" value="MBD1318998.1"/>
    <property type="molecule type" value="Genomic_DNA"/>
</dbReference>
<evidence type="ECO:0008006" key="3">
    <source>
        <dbReference type="Google" id="ProtNLM"/>
    </source>
</evidence>
<comment type="caution">
    <text evidence="1">The sequence shown here is derived from an EMBL/GenBank/DDBJ whole genome shotgun (WGS) entry which is preliminary data.</text>
</comment>
<evidence type="ECO:0000313" key="2">
    <source>
        <dbReference type="Proteomes" id="UP000602395"/>
    </source>
</evidence>
<sequence>MGDMVTFADLRDARPALWEAAADDILNVSKQAERTADNIHANGVAPLMDDWPDHTGAQAPGTLTQCAMPGDVVYFNYAQPHASGDVSHHTAVVTGVLPDGQILYTQHTPGAANLSVQDRLPMIEQSEGQQSITIVRPSETW</sequence>